<keyword evidence="1" id="KW-1133">Transmembrane helix</keyword>
<dbReference type="InterPro" id="IPR013879">
    <property type="entry name" value="DUF1761"/>
</dbReference>
<evidence type="ECO:0000313" key="3">
    <source>
        <dbReference type="Proteomes" id="UP000178587"/>
    </source>
</evidence>
<sequence>MLDVTFFPILIASIANMIIGFVWYSPHVFGSVWTRLSGVTPEMVESGKRRMPAVLLVALLAGMLTAYVINYFGAAWFVIDVVGAVELAFWIWVGFVAPVMLGHVLWEQKPFTLYLINTLYWLVAMIVMAIVLVL</sequence>
<feature type="transmembrane region" description="Helical" evidence="1">
    <location>
        <begin position="53"/>
        <end position="77"/>
    </location>
</feature>
<dbReference type="EMBL" id="MFLU01000007">
    <property type="protein sequence ID" value="OGG75147.1"/>
    <property type="molecule type" value="Genomic_DNA"/>
</dbReference>
<comment type="caution">
    <text evidence="2">The sequence shown here is derived from an EMBL/GenBank/DDBJ whole genome shotgun (WGS) entry which is preliminary data.</text>
</comment>
<accession>A0A1F6ENC2</accession>
<evidence type="ECO:0000313" key="2">
    <source>
        <dbReference type="EMBL" id="OGG75147.1"/>
    </source>
</evidence>
<dbReference type="Pfam" id="PF08570">
    <property type="entry name" value="DUF1761"/>
    <property type="match status" value="1"/>
</dbReference>
<evidence type="ECO:0008006" key="4">
    <source>
        <dbReference type="Google" id="ProtNLM"/>
    </source>
</evidence>
<dbReference type="STRING" id="1798507.A3A34_02215"/>
<evidence type="ECO:0000256" key="1">
    <source>
        <dbReference type="SAM" id="Phobius"/>
    </source>
</evidence>
<name>A0A1F6ENC2_9BACT</name>
<feature type="transmembrane region" description="Helical" evidence="1">
    <location>
        <begin position="113"/>
        <end position="133"/>
    </location>
</feature>
<dbReference type="AlphaFoldDB" id="A0A1F6ENC2"/>
<organism evidence="2 3">
    <name type="scientific">Candidatus Kaiserbacteria bacterium RIFCSPLOWO2_01_FULL_50_24</name>
    <dbReference type="NCBI Taxonomy" id="1798507"/>
    <lineage>
        <taxon>Bacteria</taxon>
        <taxon>Candidatus Kaiseribacteriota</taxon>
    </lineage>
</organism>
<keyword evidence="1" id="KW-0472">Membrane</keyword>
<dbReference type="Proteomes" id="UP000178587">
    <property type="component" value="Unassembled WGS sequence"/>
</dbReference>
<keyword evidence="1" id="KW-0812">Transmembrane</keyword>
<proteinExistence type="predicted"/>
<protein>
    <recommendedName>
        <fullName evidence="4">DUF1761 domain-containing protein</fullName>
    </recommendedName>
</protein>
<feature type="transmembrane region" description="Helical" evidence="1">
    <location>
        <begin position="89"/>
        <end position="106"/>
    </location>
</feature>
<gene>
    <name evidence="2" type="ORF">A3A34_02215</name>
</gene>
<reference evidence="2 3" key="1">
    <citation type="journal article" date="2016" name="Nat. Commun.">
        <title>Thousands of microbial genomes shed light on interconnected biogeochemical processes in an aquifer system.</title>
        <authorList>
            <person name="Anantharaman K."/>
            <person name="Brown C.T."/>
            <person name="Hug L.A."/>
            <person name="Sharon I."/>
            <person name="Castelle C.J."/>
            <person name="Probst A.J."/>
            <person name="Thomas B.C."/>
            <person name="Singh A."/>
            <person name="Wilkins M.J."/>
            <person name="Karaoz U."/>
            <person name="Brodie E.L."/>
            <person name="Williams K.H."/>
            <person name="Hubbard S.S."/>
            <person name="Banfield J.F."/>
        </authorList>
    </citation>
    <scope>NUCLEOTIDE SEQUENCE [LARGE SCALE GENOMIC DNA]</scope>
</reference>
<feature type="transmembrane region" description="Helical" evidence="1">
    <location>
        <begin position="6"/>
        <end position="25"/>
    </location>
</feature>